<organism evidence="5 6">
    <name type="scientific">Nocardia terpenica</name>
    <dbReference type="NCBI Taxonomy" id="455432"/>
    <lineage>
        <taxon>Bacteria</taxon>
        <taxon>Bacillati</taxon>
        <taxon>Actinomycetota</taxon>
        <taxon>Actinomycetes</taxon>
        <taxon>Mycobacteriales</taxon>
        <taxon>Nocardiaceae</taxon>
        <taxon>Nocardia</taxon>
    </lineage>
</organism>
<dbReference type="Pfam" id="PF00929">
    <property type="entry name" value="RNase_T"/>
    <property type="match status" value="1"/>
</dbReference>
<comment type="caution">
    <text evidence="5">The sequence shown here is derived from an EMBL/GenBank/DDBJ whole genome shotgun (WGS) entry which is preliminary data.</text>
</comment>
<dbReference type="PANTHER" id="PTHR30231:SF4">
    <property type="entry name" value="PROTEIN NEN2"/>
    <property type="match status" value="1"/>
</dbReference>
<dbReference type="Proteomes" id="UP000076512">
    <property type="component" value="Unassembled WGS sequence"/>
</dbReference>
<dbReference type="GO" id="GO:0003676">
    <property type="term" value="F:nucleic acid binding"/>
    <property type="evidence" value="ECO:0007669"/>
    <property type="project" value="InterPro"/>
</dbReference>
<sequence length="208" mass="22642">MTAPMEIPNALSGQRLAVVDVEGNGQNPPEIIEIAILIVEGGTVHPDDTRTWLIRPQNPITPIVTRKVHGIKNSDVADCPTWPEVASEIQLALEDRIVVAHNAKVEQNTIGRHLPDWTPPMILDTLRLAKAVWPGLSGYGLDKLIEHGQLDTTAIDAVGYHRASYDTWAAWQLLYRLVNDGGLDWSGLVDAAALPGFAPAAEQEGGLW</sequence>
<protein>
    <recommendedName>
        <fullName evidence="4">Exonuclease domain-containing protein</fullName>
    </recommendedName>
</protein>
<evidence type="ECO:0000259" key="4">
    <source>
        <dbReference type="SMART" id="SM00479"/>
    </source>
</evidence>
<dbReference type="InterPro" id="IPR013520">
    <property type="entry name" value="Ribonucl_H"/>
</dbReference>
<dbReference type="AlphaFoldDB" id="A0A164HWH8"/>
<dbReference type="SMART" id="SM00479">
    <property type="entry name" value="EXOIII"/>
    <property type="match status" value="1"/>
</dbReference>
<dbReference type="InterPro" id="IPR036397">
    <property type="entry name" value="RNaseH_sf"/>
</dbReference>
<dbReference type="GO" id="GO:0008408">
    <property type="term" value="F:3'-5' exonuclease activity"/>
    <property type="evidence" value="ECO:0007669"/>
    <property type="project" value="TreeGrafter"/>
</dbReference>
<evidence type="ECO:0000256" key="2">
    <source>
        <dbReference type="ARBA" id="ARBA00022801"/>
    </source>
</evidence>
<feature type="domain" description="Exonuclease" evidence="4">
    <location>
        <begin position="15"/>
        <end position="183"/>
    </location>
</feature>
<accession>A0A164HWH8</accession>
<dbReference type="InterPro" id="IPR012337">
    <property type="entry name" value="RNaseH-like_sf"/>
</dbReference>
<dbReference type="OrthoDB" id="9803913at2"/>
<reference evidence="5 6" key="1">
    <citation type="submission" date="2016-04" db="EMBL/GenBank/DDBJ databases">
        <authorList>
            <person name="Evans L.H."/>
            <person name="Alamgir A."/>
            <person name="Owens N."/>
            <person name="Weber N.D."/>
            <person name="Virtaneva K."/>
            <person name="Barbian K."/>
            <person name="Babar A."/>
            <person name="Rosenke K."/>
        </authorList>
    </citation>
    <scope>NUCLEOTIDE SEQUENCE [LARGE SCALE GENOMIC DNA]</scope>
    <source>
        <strain evidence="5 6">IFM 0406</strain>
    </source>
</reference>
<proteinExistence type="predicted"/>
<gene>
    <name evidence="5" type="ORF">AWN90_13910</name>
</gene>
<evidence type="ECO:0000256" key="1">
    <source>
        <dbReference type="ARBA" id="ARBA00022722"/>
    </source>
</evidence>
<evidence type="ECO:0000313" key="6">
    <source>
        <dbReference type="Proteomes" id="UP000076512"/>
    </source>
</evidence>
<dbReference type="Gene3D" id="3.30.420.10">
    <property type="entry name" value="Ribonuclease H-like superfamily/Ribonuclease H"/>
    <property type="match status" value="1"/>
</dbReference>
<name>A0A164HWH8_9NOCA</name>
<dbReference type="CDD" id="cd06127">
    <property type="entry name" value="DEDDh"/>
    <property type="match status" value="1"/>
</dbReference>
<evidence type="ECO:0000313" key="5">
    <source>
        <dbReference type="EMBL" id="KZM68877.1"/>
    </source>
</evidence>
<dbReference type="SUPFAM" id="SSF53098">
    <property type="entry name" value="Ribonuclease H-like"/>
    <property type="match status" value="1"/>
</dbReference>
<dbReference type="EMBL" id="LWGR01000021">
    <property type="protein sequence ID" value="KZM68877.1"/>
    <property type="molecule type" value="Genomic_DNA"/>
</dbReference>
<keyword evidence="6" id="KW-1185">Reference proteome</keyword>
<dbReference type="PANTHER" id="PTHR30231">
    <property type="entry name" value="DNA POLYMERASE III SUBUNIT EPSILON"/>
    <property type="match status" value="1"/>
</dbReference>
<dbReference type="RefSeq" id="WP_082870799.1">
    <property type="nucleotide sequence ID" value="NZ_JABMCZ010000002.1"/>
</dbReference>
<keyword evidence="2" id="KW-0378">Hydrolase</keyword>
<evidence type="ECO:0000256" key="3">
    <source>
        <dbReference type="ARBA" id="ARBA00022839"/>
    </source>
</evidence>
<keyword evidence="1" id="KW-0540">Nuclease</keyword>
<dbReference type="STRING" id="455432.AWN90_13910"/>
<keyword evidence="3" id="KW-0269">Exonuclease</keyword>